<dbReference type="EMBL" id="JGZT01000006">
    <property type="protein sequence ID" value="KFJ02833.1"/>
    <property type="molecule type" value="Genomic_DNA"/>
</dbReference>
<dbReference type="RefSeq" id="WP_029575675.1">
    <property type="nucleotide sequence ID" value="NZ_JGZT01000006.1"/>
</dbReference>
<dbReference type="Proteomes" id="UP000029003">
    <property type="component" value="Unassembled WGS sequence"/>
</dbReference>
<dbReference type="AlphaFoldDB" id="A0A087E4Y2"/>
<protein>
    <submittedName>
        <fullName evidence="1">Uncharacterized protein</fullName>
    </submittedName>
</protein>
<evidence type="ECO:0000313" key="2">
    <source>
        <dbReference type="Proteomes" id="UP000029003"/>
    </source>
</evidence>
<accession>A0A087E4Y2</accession>
<name>A0A087E4Y2_9BIFI</name>
<dbReference type="OrthoDB" id="3243181at2"/>
<sequence length="97" mass="10838">MVTYEQACDIALSGFNGAVLSDAFVYSGGWVFNIQSHGWTEDEPRNRFGVSVIVHKSDGEWKYFNVGNPEFLDVLGIMKRIALPDKYAAMIRPKHAG</sequence>
<reference evidence="1 2" key="1">
    <citation type="submission" date="2014-03" db="EMBL/GenBank/DDBJ databases">
        <title>Genomics of Bifidobacteria.</title>
        <authorList>
            <person name="Ventura M."/>
            <person name="Milani C."/>
            <person name="Lugli G.A."/>
        </authorList>
    </citation>
    <scope>NUCLEOTIDE SEQUENCE [LARGE SCALE GENOMIC DNA]</scope>
    <source>
        <strain evidence="1 2">LMG 21395</strain>
    </source>
</reference>
<proteinExistence type="predicted"/>
<organism evidence="1 2">
    <name type="scientific">Bifidobacterium thermacidophilum subsp. thermacidophilum</name>
    <dbReference type="NCBI Taxonomy" id="79262"/>
    <lineage>
        <taxon>Bacteria</taxon>
        <taxon>Bacillati</taxon>
        <taxon>Actinomycetota</taxon>
        <taxon>Actinomycetes</taxon>
        <taxon>Bifidobacteriales</taxon>
        <taxon>Bifidobacteriaceae</taxon>
        <taxon>Bifidobacterium</taxon>
    </lineage>
</organism>
<evidence type="ECO:0000313" key="1">
    <source>
        <dbReference type="EMBL" id="KFJ02833.1"/>
    </source>
</evidence>
<gene>
    <name evidence="1" type="ORF">THER5_1305</name>
</gene>
<comment type="caution">
    <text evidence="1">The sequence shown here is derived from an EMBL/GenBank/DDBJ whole genome shotgun (WGS) entry which is preliminary data.</text>
</comment>